<gene>
    <name evidence="11" type="ORF">P691DRAFT_667474</name>
</gene>
<evidence type="ECO:0000256" key="4">
    <source>
        <dbReference type="ARBA" id="ARBA00023125"/>
    </source>
</evidence>
<evidence type="ECO:0000256" key="8">
    <source>
        <dbReference type="RuleBase" id="RU004020"/>
    </source>
</evidence>
<dbReference type="PANTHER" id="PTHR10015:SF427">
    <property type="entry name" value="HEAT SHOCK FACTOR PROTEIN"/>
    <property type="match status" value="1"/>
</dbReference>
<evidence type="ECO:0000256" key="5">
    <source>
        <dbReference type="ARBA" id="ARBA00023163"/>
    </source>
</evidence>
<comment type="subcellular location">
    <subcellularLocation>
        <location evidence="1">Nucleus</location>
    </subcellularLocation>
</comment>
<feature type="region of interest" description="Disordered" evidence="9">
    <location>
        <begin position="139"/>
        <end position="163"/>
    </location>
</feature>
<comment type="subunit">
    <text evidence="7">Homotrimer. Homotrimerization increases the affinity of HSF1 to DNA. Interacts with transcriptional coregulator SSA1 on chromatin.</text>
</comment>
<dbReference type="InterPro" id="IPR036388">
    <property type="entry name" value="WH-like_DNA-bd_sf"/>
</dbReference>
<comment type="caution">
    <text evidence="11">The sequence shown here is derived from an EMBL/GenBank/DDBJ whole genome shotgun (WGS) entry which is preliminary data.</text>
</comment>
<name>A0A9P5XEX2_9AGAR</name>
<evidence type="ECO:0000313" key="11">
    <source>
        <dbReference type="EMBL" id="KAF9449460.1"/>
    </source>
</evidence>
<keyword evidence="3" id="KW-0805">Transcription regulation</keyword>
<comment type="similarity">
    <text evidence="2 8">Belongs to the HSF family.</text>
</comment>
<dbReference type="GO" id="GO:0005634">
    <property type="term" value="C:nucleus"/>
    <property type="evidence" value="ECO:0007669"/>
    <property type="project" value="UniProtKB-SubCell"/>
</dbReference>
<proteinExistence type="inferred from homology"/>
<keyword evidence="5" id="KW-0804">Transcription</keyword>
<keyword evidence="6" id="KW-0539">Nucleus</keyword>
<evidence type="ECO:0000256" key="2">
    <source>
        <dbReference type="ARBA" id="ARBA00006403"/>
    </source>
</evidence>
<dbReference type="InterPro" id="IPR036390">
    <property type="entry name" value="WH_DNA-bd_sf"/>
</dbReference>
<dbReference type="Proteomes" id="UP000807342">
    <property type="component" value="Unassembled WGS sequence"/>
</dbReference>
<dbReference type="FunFam" id="1.10.10.10:FF:000027">
    <property type="entry name" value="Heat shock transcription factor 1"/>
    <property type="match status" value="1"/>
</dbReference>
<dbReference type="GO" id="GO:0003700">
    <property type="term" value="F:DNA-binding transcription factor activity"/>
    <property type="evidence" value="ECO:0007669"/>
    <property type="project" value="InterPro"/>
</dbReference>
<feature type="domain" description="HSF-type DNA-binding" evidence="10">
    <location>
        <begin position="70"/>
        <end position="94"/>
    </location>
</feature>
<evidence type="ECO:0000259" key="10">
    <source>
        <dbReference type="PROSITE" id="PS00434"/>
    </source>
</evidence>
<organism evidence="11 12">
    <name type="scientific">Macrolepiota fuliginosa MF-IS2</name>
    <dbReference type="NCBI Taxonomy" id="1400762"/>
    <lineage>
        <taxon>Eukaryota</taxon>
        <taxon>Fungi</taxon>
        <taxon>Dikarya</taxon>
        <taxon>Basidiomycota</taxon>
        <taxon>Agaricomycotina</taxon>
        <taxon>Agaricomycetes</taxon>
        <taxon>Agaricomycetidae</taxon>
        <taxon>Agaricales</taxon>
        <taxon>Agaricineae</taxon>
        <taxon>Agaricaceae</taxon>
        <taxon>Macrolepiota</taxon>
    </lineage>
</organism>
<evidence type="ECO:0000256" key="9">
    <source>
        <dbReference type="SAM" id="MobiDB-lite"/>
    </source>
</evidence>
<dbReference type="PANTHER" id="PTHR10015">
    <property type="entry name" value="HEAT SHOCK TRANSCRIPTION FACTOR"/>
    <property type="match status" value="1"/>
</dbReference>
<dbReference type="EMBL" id="MU151130">
    <property type="protein sequence ID" value="KAF9449460.1"/>
    <property type="molecule type" value="Genomic_DNA"/>
</dbReference>
<evidence type="ECO:0000313" key="12">
    <source>
        <dbReference type="Proteomes" id="UP000807342"/>
    </source>
</evidence>
<dbReference type="GO" id="GO:0043565">
    <property type="term" value="F:sequence-specific DNA binding"/>
    <property type="evidence" value="ECO:0007669"/>
    <property type="project" value="InterPro"/>
</dbReference>
<evidence type="ECO:0000256" key="6">
    <source>
        <dbReference type="ARBA" id="ARBA00023242"/>
    </source>
</evidence>
<dbReference type="SUPFAM" id="SSF46785">
    <property type="entry name" value="Winged helix' DNA-binding domain"/>
    <property type="match status" value="1"/>
</dbReference>
<reference evidence="11" key="1">
    <citation type="submission" date="2020-11" db="EMBL/GenBank/DDBJ databases">
        <authorList>
            <consortium name="DOE Joint Genome Institute"/>
            <person name="Ahrendt S."/>
            <person name="Riley R."/>
            <person name="Andreopoulos W."/>
            <person name="Labutti K."/>
            <person name="Pangilinan J."/>
            <person name="Ruiz-Duenas F.J."/>
            <person name="Barrasa J.M."/>
            <person name="Sanchez-Garcia M."/>
            <person name="Camarero S."/>
            <person name="Miyauchi S."/>
            <person name="Serrano A."/>
            <person name="Linde D."/>
            <person name="Babiker R."/>
            <person name="Drula E."/>
            <person name="Ayuso-Fernandez I."/>
            <person name="Pacheco R."/>
            <person name="Padilla G."/>
            <person name="Ferreira P."/>
            <person name="Barriuso J."/>
            <person name="Kellner H."/>
            <person name="Castanera R."/>
            <person name="Alfaro M."/>
            <person name="Ramirez L."/>
            <person name="Pisabarro A.G."/>
            <person name="Kuo A."/>
            <person name="Tritt A."/>
            <person name="Lipzen A."/>
            <person name="He G."/>
            <person name="Yan M."/>
            <person name="Ng V."/>
            <person name="Cullen D."/>
            <person name="Martin F."/>
            <person name="Rosso M.-N."/>
            <person name="Henrissat B."/>
            <person name="Hibbett D."/>
            <person name="Martinez A.T."/>
            <person name="Grigoriev I.V."/>
        </authorList>
    </citation>
    <scope>NUCLEOTIDE SEQUENCE</scope>
    <source>
        <strain evidence="11">MF-IS2</strain>
    </source>
</reference>
<evidence type="ECO:0000256" key="1">
    <source>
        <dbReference type="ARBA" id="ARBA00004123"/>
    </source>
</evidence>
<sequence length="308" mass="35185">MATDNQLAISRGPRTSPQHVPKSARQTVPAFLQKLYEMVNDDKNQDLIRWSDAGDSFFVLDHERFAREVLGRWFKHQNFSSFVRQLNMYGFHKIPHLQQGVLRSDTDTEYWNFTHSNFRRSQPDLLCLIQRKKQQAQLASDESAVDVRDPHAPTTPTSPTLATPNQLDVQTILQNIAVITRHQTTISDQLNDLKRSNQMLWRESLEARGRLQKQQDTITRIIRFLAGVFGNHAAAAGHHRKEGDVVDASRGSHGTVVPHRRPTRFLIEDAERDPTGKVGIIEVQDPEGGRVYNTTYGMYFWFSVISGS</sequence>
<dbReference type="OrthoDB" id="60033at2759"/>
<dbReference type="AlphaFoldDB" id="A0A9P5XEX2"/>
<feature type="region of interest" description="Disordered" evidence="9">
    <location>
        <begin position="1"/>
        <end position="24"/>
    </location>
</feature>
<dbReference type="PROSITE" id="PS00434">
    <property type="entry name" value="HSF_DOMAIN"/>
    <property type="match status" value="1"/>
</dbReference>
<accession>A0A9P5XEX2</accession>
<feature type="compositionally biased region" description="Polar residues" evidence="9">
    <location>
        <begin position="1"/>
        <end position="18"/>
    </location>
</feature>
<dbReference type="Pfam" id="PF00447">
    <property type="entry name" value="HSF_DNA-bind"/>
    <property type="match status" value="1"/>
</dbReference>
<dbReference type="Gene3D" id="1.10.10.10">
    <property type="entry name" value="Winged helix-like DNA-binding domain superfamily/Winged helix DNA-binding domain"/>
    <property type="match status" value="1"/>
</dbReference>
<feature type="compositionally biased region" description="Low complexity" evidence="9">
    <location>
        <begin position="152"/>
        <end position="163"/>
    </location>
</feature>
<evidence type="ECO:0000256" key="7">
    <source>
        <dbReference type="ARBA" id="ARBA00062171"/>
    </source>
</evidence>
<protein>
    <recommendedName>
        <fullName evidence="10">HSF-type DNA-binding domain-containing protein</fullName>
    </recommendedName>
</protein>
<dbReference type="SMART" id="SM00415">
    <property type="entry name" value="HSF"/>
    <property type="match status" value="1"/>
</dbReference>
<dbReference type="InterPro" id="IPR000232">
    <property type="entry name" value="HSF_DNA-bd"/>
</dbReference>
<evidence type="ECO:0000256" key="3">
    <source>
        <dbReference type="ARBA" id="ARBA00023015"/>
    </source>
</evidence>
<keyword evidence="4" id="KW-0238">DNA-binding</keyword>
<keyword evidence="12" id="KW-1185">Reference proteome</keyword>
<dbReference type="PRINTS" id="PR00056">
    <property type="entry name" value="HSFDOMAIN"/>
</dbReference>